<proteinExistence type="predicted"/>
<protein>
    <submittedName>
        <fullName evidence="1">Uncharacterized protein</fullName>
    </submittedName>
</protein>
<accession>A0ABR4GQR3</accession>
<comment type="caution">
    <text evidence="1">The sequence shown here is derived from an EMBL/GenBank/DDBJ whole genome shotgun (WGS) entry which is preliminary data.</text>
</comment>
<gene>
    <name evidence="1" type="ORF">BJX66DRAFT_290287</name>
</gene>
<keyword evidence="2" id="KW-1185">Reference proteome</keyword>
<reference evidence="1 2" key="1">
    <citation type="submission" date="2024-07" db="EMBL/GenBank/DDBJ databases">
        <title>Section-level genome sequencing and comparative genomics of Aspergillus sections Usti and Cavernicolus.</title>
        <authorList>
            <consortium name="Lawrence Berkeley National Laboratory"/>
            <person name="Nybo J.L."/>
            <person name="Vesth T.C."/>
            <person name="Theobald S."/>
            <person name="Frisvad J.C."/>
            <person name="Larsen T.O."/>
            <person name="Kjaerboelling I."/>
            <person name="Rothschild-Mancinelli K."/>
            <person name="Lyhne E.K."/>
            <person name="Kogle M.E."/>
            <person name="Barry K."/>
            <person name="Clum A."/>
            <person name="Na H."/>
            <person name="Ledsgaard L."/>
            <person name="Lin J."/>
            <person name="Lipzen A."/>
            <person name="Kuo A."/>
            <person name="Riley R."/>
            <person name="Mondo S."/>
            <person name="Labutti K."/>
            <person name="Haridas S."/>
            <person name="Pangalinan J."/>
            <person name="Salamov A.A."/>
            <person name="Simmons B.A."/>
            <person name="Magnuson J.K."/>
            <person name="Chen J."/>
            <person name="Drula E."/>
            <person name="Henrissat B."/>
            <person name="Wiebenga A."/>
            <person name="Lubbers R.J."/>
            <person name="Gomes A.C."/>
            <person name="Makela M.R."/>
            <person name="Stajich J."/>
            <person name="Grigoriev I.V."/>
            <person name="Mortensen U.H."/>
            <person name="De Vries R.P."/>
            <person name="Baker S.E."/>
            <person name="Andersen M.R."/>
        </authorList>
    </citation>
    <scope>NUCLEOTIDE SEQUENCE [LARGE SCALE GENOMIC DNA]</scope>
    <source>
        <strain evidence="1 2">CBS 209.92</strain>
    </source>
</reference>
<evidence type="ECO:0000313" key="1">
    <source>
        <dbReference type="EMBL" id="KAL2800835.1"/>
    </source>
</evidence>
<organism evidence="1 2">
    <name type="scientific">Aspergillus keveii</name>
    <dbReference type="NCBI Taxonomy" id="714993"/>
    <lineage>
        <taxon>Eukaryota</taxon>
        <taxon>Fungi</taxon>
        <taxon>Dikarya</taxon>
        <taxon>Ascomycota</taxon>
        <taxon>Pezizomycotina</taxon>
        <taxon>Eurotiomycetes</taxon>
        <taxon>Eurotiomycetidae</taxon>
        <taxon>Eurotiales</taxon>
        <taxon>Aspergillaceae</taxon>
        <taxon>Aspergillus</taxon>
        <taxon>Aspergillus subgen. Nidulantes</taxon>
    </lineage>
</organism>
<dbReference type="Proteomes" id="UP001610563">
    <property type="component" value="Unassembled WGS sequence"/>
</dbReference>
<name>A0ABR4GQR3_9EURO</name>
<sequence>MSIQELARDCAQLFACSDILQQESKALIAGLEAQKSRFKVWAGDLGVFANERASADFRLRNDPIPRGLLKGLLTHLAKKLRMFP</sequence>
<evidence type="ECO:0000313" key="2">
    <source>
        <dbReference type="Proteomes" id="UP001610563"/>
    </source>
</evidence>
<feature type="non-terminal residue" evidence="1">
    <location>
        <position position="84"/>
    </location>
</feature>
<dbReference type="EMBL" id="JBFTWV010000002">
    <property type="protein sequence ID" value="KAL2800835.1"/>
    <property type="molecule type" value="Genomic_DNA"/>
</dbReference>